<organism evidence="2 3">
    <name type="scientific">Steinernema glaseri</name>
    <dbReference type="NCBI Taxonomy" id="37863"/>
    <lineage>
        <taxon>Eukaryota</taxon>
        <taxon>Metazoa</taxon>
        <taxon>Ecdysozoa</taxon>
        <taxon>Nematoda</taxon>
        <taxon>Chromadorea</taxon>
        <taxon>Rhabditida</taxon>
        <taxon>Tylenchina</taxon>
        <taxon>Panagrolaimomorpha</taxon>
        <taxon>Strongyloidoidea</taxon>
        <taxon>Steinernematidae</taxon>
        <taxon>Steinernema</taxon>
    </lineage>
</organism>
<protein>
    <submittedName>
        <fullName evidence="3">DNA-directed RNA polymerase I subunit RPA43</fullName>
    </submittedName>
</protein>
<dbReference type="AlphaFoldDB" id="A0A1I7ZX75"/>
<dbReference type="Proteomes" id="UP000095287">
    <property type="component" value="Unplaced"/>
</dbReference>
<evidence type="ECO:0000313" key="2">
    <source>
        <dbReference type="Proteomes" id="UP000095287"/>
    </source>
</evidence>
<accession>A0A1I7ZX75</accession>
<feature type="region of interest" description="Disordered" evidence="1">
    <location>
        <begin position="1"/>
        <end position="22"/>
    </location>
</feature>
<reference evidence="3" key="1">
    <citation type="submission" date="2016-11" db="UniProtKB">
        <authorList>
            <consortium name="WormBaseParasite"/>
        </authorList>
    </citation>
    <scope>IDENTIFICATION</scope>
</reference>
<keyword evidence="2" id="KW-1185">Reference proteome</keyword>
<proteinExistence type="predicted"/>
<name>A0A1I7ZX75_9BILA</name>
<evidence type="ECO:0000256" key="1">
    <source>
        <dbReference type="SAM" id="MobiDB-lite"/>
    </source>
</evidence>
<sequence>MSDDEKPLKEEVLSQKPRPSKEDVSFDLSFKEARMLMKNNDSLIAVKEKRHFVLDWSTWNEHLDMIVKIAEKSVGNYNRNVRGIPIAIGKIKVEKDYYLVEDGRKIHIDAVIPQIVFRPRKGAVYVCDVTSVDSKFCNGFLFNKIAVSLVSIGKLNLIPEKAGGRVNFRFSNIQVKGSICQIRGQLVANLLRQLESDEKRELKKRKKTFADSEEETEEKPQIDDLMVEPEPKEKKKKKRHAPSESEEETAPKKKHRKSAREEEISAEVKPEPDDE</sequence>
<feature type="compositionally biased region" description="Basic and acidic residues" evidence="1">
    <location>
        <begin position="259"/>
        <end position="275"/>
    </location>
</feature>
<dbReference type="WBParaSite" id="L893_g30643.t1">
    <property type="protein sequence ID" value="L893_g30643.t1"/>
    <property type="gene ID" value="L893_g30643"/>
</dbReference>
<evidence type="ECO:0000313" key="3">
    <source>
        <dbReference type="WBParaSite" id="L893_g30643.t1"/>
    </source>
</evidence>
<feature type="region of interest" description="Disordered" evidence="1">
    <location>
        <begin position="202"/>
        <end position="275"/>
    </location>
</feature>